<gene>
    <name evidence="2" type="ORF">VFPPC_18042</name>
</gene>
<dbReference type="RefSeq" id="XP_022285262.1">
    <property type="nucleotide sequence ID" value="XM_022429702.1"/>
</dbReference>
<evidence type="ECO:0000313" key="3">
    <source>
        <dbReference type="Proteomes" id="UP000078397"/>
    </source>
</evidence>
<feature type="region of interest" description="Disordered" evidence="1">
    <location>
        <begin position="43"/>
        <end position="64"/>
    </location>
</feature>
<evidence type="ECO:0000256" key="1">
    <source>
        <dbReference type="SAM" id="MobiDB-lite"/>
    </source>
</evidence>
<dbReference type="GeneID" id="33936916"/>
<reference evidence="2 3" key="1">
    <citation type="journal article" date="2016" name="PLoS Pathog.">
        <title>Biosynthesis of antibiotic leucinostatins in bio-control fungus Purpureocillium lilacinum and their inhibition on phytophthora revealed by genome mining.</title>
        <authorList>
            <person name="Wang G."/>
            <person name="Liu Z."/>
            <person name="Lin R."/>
            <person name="Li E."/>
            <person name="Mao Z."/>
            <person name="Ling J."/>
            <person name="Yang Y."/>
            <person name="Yin W.B."/>
            <person name="Xie B."/>
        </authorList>
    </citation>
    <scope>NUCLEOTIDE SEQUENCE [LARGE SCALE GENOMIC DNA]</scope>
    <source>
        <strain evidence="2">170</strain>
    </source>
</reference>
<proteinExistence type="predicted"/>
<dbReference type="Proteomes" id="UP000078397">
    <property type="component" value="Unassembled WGS sequence"/>
</dbReference>
<protein>
    <submittedName>
        <fullName evidence="2">Uncharacterized protein</fullName>
    </submittedName>
</protein>
<name>A0A219APQ2_METCM</name>
<dbReference type="EMBL" id="LSBJ02000006">
    <property type="protein sequence ID" value="OWT42787.1"/>
    <property type="molecule type" value="Genomic_DNA"/>
</dbReference>
<organism evidence="2 3">
    <name type="scientific">Pochonia chlamydosporia 170</name>
    <dbReference type="NCBI Taxonomy" id="1380566"/>
    <lineage>
        <taxon>Eukaryota</taxon>
        <taxon>Fungi</taxon>
        <taxon>Dikarya</taxon>
        <taxon>Ascomycota</taxon>
        <taxon>Pezizomycotina</taxon>
        <taxon>Sordariomycetes</taxon>
        <taxon>Hypocreomycetidae</taxon>
        <taxon>Hypocreales</taxon>
        <taxon>Clavicipitaceae</taxon>
        <taxon>Pochonia</taxon>
    </lineage>
</organism>
<dbReference type="AlphaFoldDB" id="A0A219APQ2"/>
<accession>A0A219APQ2</accession>
<sequence>MYYLGGSPYMLEDRVNFLMSLSKSLRVGYHGVLDLPPLLQGAAPGEQGFSESRGHGPSQPGDRMPLELICFDQQQTVPGQM</sequence>
<evidence type="ECO:0000313" key="2">
    <source>
        <dbReference type="EMBL" id="OWT42787.1"/>
    </source>
</evidence>
<comment type="caution">
    <text evidence="2">The sequence shown here is derived from an EMBL/GenBank/DDBJ whole genome shotgun (WGS) entry which is preliminary data.</text>
</comment>
<dbReference type="KEGG" id="pchm:VFPPC_18042"/>
<keyword evidence="3" id="KW-1185">Reference proteome</keyword>